<proteinExistence type="predicted"/>
<feature type="signal peptide" evidence="2">
    <location>
        <begin position="1"/>
        <end position="30"/>
    </location>
</feature>
<dbReference type="PANTHER" id="PTHR38731">
    <property type="entry name" value="LIPL45-RELATED LIPOPROTEIN-RELATED"/>
    <property type="match status" value="1"/>
</dbReference>
<dbReference type="Pfam" id="PF20245">
    <property type="entry name" value="DUF6600"/>
    <property type="match status" value="1"/>
</dbReference>
<reference evidence="3 4" key="1">
    <citation type="submission" date="2020-10" db="EMBL/GenBank/DDBJ databases">
        <title>Connecting structure to function with the recovery of over 1000 high-quality activated sludge metagenome-assembled genomes encoding full-length rRNA genes using long-read sequencing.</title>
        <authorList>
            <person name="Singleton C.M."/>
            <person name="Petriglieri F."/>
            <person name="Kristensen J.M."/>
            <person name="Kirkegaard R.H."/>
            <person name="Michaelsen T.Y."/>
            <person name="Andersen M.H."/>
            <person name="Karst S.M."/>
            <person name="Dueholm M.S."/>
            <person name="Nielsen P.H."/>
            <person name="Albertsen M."/>
        </authorList>
    </citation>
    <scope>NUCLEOTIDE SEQUENCE [LARGE SCALE GENOMIC DNA]</scope>
    <source>
        <strain evidence="3">EsbW_18-Q3-R4-48_BATAC.285</strain>
    </source>
</reference>
<evidence type="ECO:0008006" key="5">
    <source>
        <dbReference type="Google" id="ProtNLM"/>
    </source>
</evidence>
<dbReference type="EMBL" id="JADJMH010000012">
    <property type="protein sequence ID" value="MBK7675527.1"/>
    <property type="molecule type" value="Genomic_DNA"/>
</dbReference>
<gene>
    <name evidence="3" type="ORF">IPJ27_12655</name>
</gene>
<accession>A0A935Q045</accession>
<sequence length="794" mass="84605">MPPYLATLHHWCRSLTLLLLSLLAMSPAAADPPGRVGRIASLFGSVHLHRAESGESSTAVLNWPITSGDVLSTAAGARAEVQIGSSLLQIASGSVLELVQLDDQRVMLRLLEGSVIARLPSPESAGEFEFITRDGRFQVREAGRYRFDSDRSTTAGTVYAGAIRFSAADSSLDIGAGQRAQFWSSGRTQYQVSAPVNDEFALWSAAREPQRGATQALLVSPEMTGVGDLDAHGNWYESPEYGAVWFPRALPADWAPYRSGRWVWVDPWGWSWVGDEPWGFAPFHYGRWALFRGAWGWVPGKRVARPVYAPALVAWVGTPAAHRPAHTGGRPAVGWFPLAPREVYIPAYRSSAGHVRQVNAAHVTNINHLTEITVNPQAVAARSRYVHQHLPQAVTAVPEEAMRQRRHVREAALQPAERALLTSQPVQVRAPVPARDREEVRRQMGQMQPAEERTRPAAGGALPDGQPGRRGDAQATPPVGLSGATAAAALTRPRSAVPPPASANAVSMLPATPPTTVAAPAPRPPADAASPPPPGAALPGHPGGRVRTEAPRDSARRSDAGLLPAAPASPMAPAPSVLSPGQRIDRGGMPAAGPVPERRERSGDSPGRVSAPSALEGRDRQAASPTPISTAVPAMTATGSQPRPVDVPTTSPVPRIDAAGQRAGAPMAPPVMAPQRAAAPLPQPVMVLQRVERPPVEAARPVTAVRAERAEPRLPDRAPNGEDLLRQHRRQEARSEQAAAGKAESTRLAAPARVDAQPPRERPAGAERAPGDSRPSEKRGDPREELRARQSGMH</sequence>
<protein>
    <recommendedName>
        <fullName evidence="5">FecR protein domain-containing protein</fullName>
    </recommendedName>
</protein>
<name>A0A935Q045_9PROT</name>
<feature type="compositionally biased region" description="Low complexity" evidence="1">
    <location>
        <begin position="478"/>
        <end position="495"/>
    </location>
</feature>
<dbReference type="PANTHER" id="PTHR38731:SF3">
    <property type="entry name" value="BLL6125 PROTEIN"/>
    <property type="match status" value="1"/>
</dbReference>
<comment type="caution">
    <text evidence="3">The sequence shown here is derived from an EMBL/GenBank/DDBJ whole genome shotgun (WGS) entry which is preliminary data.</text>
</comment>
<organism evidence="3 4">
    <name type="scientific">Candidatus Accumulibacter proximus</name>
    <dbReference type="NCBI Taxonomy" id="2954385"/>
    <lineage>
        <taxon>Bacteria</taxon>
        <taxon>Pseudomonadati</taxon>
        <taxon>Pseudomonadota</taxon>
        <taxon>Betaproteobacteria</taxon>
        <taxon>Candidatus Accumulibacter</taxon>
    </lineage>
</organism>
<feature type="chain" id="PRO_5037458373" description="FecR protein domain-containing protein" evidence="2">
    <location>
        <begin position="31"/>
        <end position="794"/>
    </location>
</feature>
<dbReference type="AlphaFoldDB" id="A0A935Q045"/>
<keyword evidence="2" id="KW-0732">Signal</keyword>
<feature type="compositionally biased region" description="Basic and acidic residues" evidence="1">
    <location>
        <begin position="758"/>
        <end position="788"/>
    </location>
</feature>
<feature type="region of interest" description="Disordered" evidence="1">
    <location>
        <begin position="697"/>
        <end position="794"/>
    </location>
</feature>
<dbReference type="InterPro" id="IPR046535">
    <property type="entry name" value="DUF6600"/>
</dbReference>
<feature type="region of interest" description="Disordered" evidence="1">
    <location>
        <begin position="416"/>
        <end position="670"/>
    </location>
</feature>
<feature type="compositionally biased region" description="Pro residues" evidence="1">
    <location>
        <begin position="521"/>
        <end position="536"/>
    </location>
</feature>
<evidence type="ECO:0000313" key="3">
    <source>
        <dbReference type="EMBL" id="MBK7675527.1"/>
    </source>
</evidence>
<evidence type="ECO:0000256" key="1">
    <source>
        <dbReference type="SAM" id="MobiDB-lite"/>
    </source>
</evidence>
<feature type="compositionally biased region" description="Low complexity" evidence="1">
    <location>
        <begin position="560"/>
        <end position="580"/>
    </location>
</feature>
<evidence type="ECO:0000256" key="2">
    <source>
        <dbReference type="SAM" id="SignalP"/>
    </source>
</evidence>
<feature type="compositionally biased region" description="Basic and acidic residues" evidence="1">
    <location>
        <begin position="546"/>
        <end position="559"/>
    </location>
</feature>
<evidence type="ECO:0000313" key="4">
    <source>
        <dbReference type="Proteomes" id="UP000697998"/>
    </source>
</evidence>
<feature type="compositionally biased region" description="Basic and acidic residues" evidence="1">
    <location>
        <begin position="706"/>
        <end position="735"/>
    </location>
</feature>
<dbReference type="Proteomes" id="UP000697998">
    <property type="component" value="Unassembled WGS sequence"/>
</dbReference>